<sequence>MVAGEKPMPTSRGNLQTLVIGLRNGPIVRTISLASFATLTEQSERTLRRRIADKSLPYLRDGGALNKVLIPLDEVRYQIAMPIDDDDLHLIHQADAGDSRSQTDVALLFLEHGKPEQAIWWLEAAAKQEDAEAMHWLARCFIDGIGVRRDAHLGLMWLSRAAARGHEISAAQIQSILASVPAQPREAREAAAVF</sequence>
<dbReference type="SMART" id="SM00671">
    <property type="entry name" value="SEL1"/>
    <property type="match status" value="2"/>
</dbReference>
<dbReference type="InterPro" id="IPR006597">
    <property type="entry name" value="Sel1-like"/>
</dbReference>
<dbReference type="AlphaFoldDB" id="A0A239E2D2"/>
<dbReference type="OrthoDB" id="9792653at2"/>
<dbReference type="Gene3D" id="1.25.40.10">
    <property type="entry name" value="Tetratricopeptide repeat domain"/>
    <property type="match status" value="1"/>
</dbReference>
<dbReference type="Pfam" id="PF08238">
    <property type="entry name" value="Sel1"/>
    <property type="match status" value="2"/>
</dbReference>
<dbReference type="InterPro" id="IPR011990">
    <property type="entry name" value="TPR-like_helical_dom_sf"/>
</dbReference>
<proteinExistence type="predicted"/>
<dbReference type="Proteomes" id="UP000198284">
    <property type="component" value="Unassembled WGS sequence"/>
</dbReference>
<protein>
    <submittedName>
        <fullName evidence="1">Sel1 repeat-containing protein</fullName>
    </submittedName>
</protein>
<dbReference type="SUPFAM" id="SSF81901">
    <property type="entry name" value="HCP-like"/>
    <property type="match status" value="1"/>
</dbReference>
<evidence type="ECO:0000313" key="1">
    <source>
        <dbReference type="EMBL" id="SNS38777.1"/>
    </source>
</evidence>
<keyword evidence="2" id="KW-1185">Reference proteome</keyword>
<name>A0A239E2D2_9BURK</name>
<dbReference type="EMBL" id="FZOT01000002">
    <property type="protein sequence ID" value="SNS38777.1"/>
    <property type="molecule type" value="Genomic_DNA"/>
</dbReference>
<accession>A0A239E2D2</accession>
<reference evidence="1 2" key="1">
    <citation type="submission" date="2017-06" db="EMBL/GenBank/DDBJ databases">
        <authorList>
            <person name="Kim H.J."/>
            <person name="Triplett B.A."/>
        </authorList>
    </citation>
    <scope>NUCLEOTIDE SEQUENCE [LARGE SCALE GENOMIC DNA]</scope>
    <source>
        <strain evidence="1 2">U15</strain>
    </source>
</reference>
<organism evidence="1 2">
    <name type="scientific">Noviherbaspirillum humi</name>
    <dbReference type="NCBI Taxonomy" id="1688639"/>
    <lineage>
        <taxon>Bacteria</taxon>
        <taxon>Pseudomonadati</taxon>
        <taxon>Pseudomonadota</taxon>
        <taxon>Betaproteobacteria</taxon>
        <taxon>Burkholderiales</taxon>
        <taxon>Oxalobacteraceae</taxon>
        <taxon>Noviherbaspirillum</taxon>
    </lineage>
</organism>
<evidence type="ECO:0000313" key="2">
    <source>
        <dbReference type="Proteomes" id="UP000198284"/>
    </source>
</evidence>
<gene>
    <name evidence="1" type="ORF">SAMN06265795_102490</name>
</gene>